<proteinExistence type="predicted"/>
<dbReference type="CDD" id="cd16380">
    <property type="entry name" value="YitT_C"/>
    <property type="match status" value="1"/>
</dbReference>
<dbReference type="PANTHER" id="PTHR33545:SF10">
    <property type="entry name" value="UPF0750 MEMBRANE PROTEIN YPJC"/>
    <property type="match status" value="1"/>
</dbReference>
<dbReference type="InterPro" id="IPR051461">
    <property type="entry name" value="UPF0750_membrane"/>
</dbReference>
<dbReference type="RefSeq" id="WP_379893416.1">
    <property type="nucleotide sequence ID" value="NZ_CBCSCT010000004.1"/>
</dbReference>
<keyword evidence="4 6" id="KW-1133">Transmembrane helix</keyword>
<dbReference type="PIRSF" id="PIRSF006483">
    <property type="entry name" value="Membrane_protein_YitT"/>
    <property type="match status" value="1"/>
</dbReference>
<keyword evidence="9" id="KW-1185">Reference proteome</keyword>
<organism evidence="8 9">
    <name type="scientific">Marinicrinis lubricantis</name>
    <dbReference type="NCBI Taxonomy" id="2086470"/>
    <lineage>
        <taxon>Bacteria</taxon>
        <taxon>Bacillati</taxon>
        <taxon>Bacillota</taxon>
        <taxon>Bacilli</taxon>
        <taxon>Bacillales</taxon>
        <taxon>Paenibacillaceae</taxon>
    </lineage>
</organism>
<feature type="transmembrane region" description="Helical" evidence="6">
    <location>
        <begin position="158"/>
        <end position="176"/>
    </location>
</feature>
<accession>A0ABW1ILY5</accession>
<dbReference type="Gene3D" id="3.30.70.120">
    <property type="match status" value="1"/>
</dbReference>
<evidence type="ECO:0000256" key="4">
    <source>
        <dbReference type="ARBA" id="ARBA00022989"/>
    </source>
</evidence>
<feature type="transmembrane region" description="Helical" evidence="6">
    <location>
        <begin position="117"/>
        <end position="137"/>
    </location>
</feature>
<comment type="caution">
    <text evidence="8">The sequence shown here is derived from an EMBL/GenBank/DDBJ whole genome shotgun (WGS) entry which is preliminary data.</text>
</comment>
<evidence type="ECO:0000256" key="1">
    <source>
        <dbReference type="ARBA" id="ARBA00004651"/>
    </source>
</evidence>
<dbReference type="PANTHER" id="PTHR33545">
    <property type="entry name" value="UPF0750 MEMBRANE PROTEIN YITT-RELATED"/>
    <property type="match status" value="1"/>
</dbReference>
<dbReference type="EMBL" id="JBHSQV010000035">
    <property type="protein sequence ID" value="MFC5986089.1"/>
    <property type="molecule type" value="Genomic_DNA"/>
</dbReference>
<dbReference type="InterPro" id="IPR019264">
    <property type="entry name" value="DUF2179"/>
</dbReference>
<evidence type="ECO:0000256" key="5">
    <source>
        <dbReference type="ARBA" id="ARBA00023136"/>
    </source>
</evidence>
<evidence type="ECO:0000256" key="2">
    <source>
        <dbReference type="ARBA" id="ARBA00022475"/>
    </source>
</evidence>
<sequence>MFKTNWKPAVQQIFPILLGTAIYAFGLHFFVIPNELMEGGVTGISLLLKYALNIPPSYTTLIINVPLFYVGWKYVGKQPMYYTILGTLSLSFFLWVIEFLMHKGWVTPFRYEEDYLLAALYAGVTLGAGLGLVFRFGGTTGGSDIIARICNKKMGWSMGQVILFIDAIVIGTSAFYIPIEKIFYTLVVVFIAAKMIDFIQEGAYAAKAFTIISDKPVEISQRISDEMDRGMTFLSAKGGYSRMPKEVVYCVVSRQEVRRLKSIVRQVDPRAFMIISDVHDVLGEGFRVED</sequence>
<dbReference type="InterPro" id="IPR015867">
    <property type="entry name" value="N-reg_PII/ATP_PRibTrfase_C"/>
</dbReference>
<feature type="transmembrane region" description="Helical" evidence="6">
    <location>
        <begin position="182"/>
        <end position="199"/>
    </location>
</feature>
<keyword evidence="5 6" id="KW-0472">Membrane</keyword>
<dbReference type="Pfam" id="PF02588">
    <property type="entry name" value="YitT_membrane"/>
    <property type="match status" value="1"/>
</dbReference>
<feature type="transmembrane region" description="Helical" evidence="6">
    <location>
        <begin position="12"/>
        <end position="32"/>
    </location>
</feature>
<dbReference type="Pfam" id="PF10035">
    <property type="entry name" value="DUF2179"/>
    <property type="match status" value="1"/>
</dbReference>
<keyword evidence="2" id="KW-1003">Cell membrane</keyword>
<comment type="subcellular location">
    <subcellularLocation>
        <location evidence="1">Cell membrane</location>
        <topology evidence="1">Multi-pass membrane protein</topology>
    </subcellularLocation>
</comment>
<reference evidence="9" key="1">
    <citation type="journal article" date="2019" name="Int. J. Syst. Evol. Microbiol.">
        <title>The Global Catalogue of Microorganisms (GCM) 10K type strain sequencing project: providing services to taxonomists for standard genome sequencing and annotation.</title>
        <authorList>
            <consortium name="The Broad Institute Genomics Platform"/>
            <consortium name="The Broad Institute Genome Sequencing Center for Infectious Disease"/>
            <person name="Wu L."/>
            <person name="Ma J."/>
        </authorList>
    </citation>
    <scope>NUCLEOTIDE SEQUENCE [LARGE SCALE GENOMIC DNA]</scope>
    <source>
        <strain evidence="9">CCM 8749</strain>
    </source>
</reference>
<evidence type="ECO:0000313" key="8">
    <source>
        <dbReference type="EMBL" id="MFC5986089.1"/>
    </source>
</evidence>
<dbReference type="Proteomes" id="UP001596250">
    <property type="component" value="Unassembled WGS sequence"/>
</dbReference>
<feature type="transmembrane region" description="Helical" evidence="6">
    <location>
        <begin position="79"/>
        <end position="97"/>
    </location>
</feature>
<gene>
    <name evidence="8" type="ORF">ACFPXP_06545</name>
</gene>
<feature type="domain" description="DUF2179" evidence="7">
    <location>
        <begin position="229"/>
        <end position="283"/>
    </location>
</feature>
<evidence type="ECO:0000256" key="3">
    <source>
        <dbReference type="ARBA" id="ARBA00022692"/>
    </source>
</evidence>
<feature type="transmembrane region" description="Helical" evidence="6">
    <location>
        <begin position="52"/>
        <end position="72"/>
    </location>
</feature>
<keyword evidence="3 6" id="KW-0812">Transmembrane</keyword>
<name>A0ABW1ILY5_9BACL</name>
<evidence type="ECO:0000259" key="7">
    <source>
        <dbReference type="Pfam" id="PF10035"/>
    </source>
</evidence>
<dbReference type="InterPro" id="IPR003740">
    <property type="entry name" value="YitT"/>
</dbReference>
<evidence type="ECO:0000313" key="9">
    <source>
        <dbReference type="Proteomes" id="UP001596250"/>
    </source>
</evidence>
<evidence type="ECO:0000256" key="6">
    <source>
        <dbReference type="SAM" id="Phobius"/>
    </source>
</evidence>
<protein>
    <submittedName>
        <fullName evidence="8">YitT family protein</fullName>
    </submittedName>
</protein>